<organism evidence="10 11">
    <name type="scientific">Rhodococcus oxybenzonivorans</name>
    <dbReference type="NCBI Taxonomy" id="1990687"/>
    <lineage>
        <taxon>Bacteria</taxon>
        <taxon>Bacillati</taxon>
        <taxon>Actinomycetota</taxon>
        <taxon>Actinomycetes</taxon>
        <taxon>Mycobacteriales</taxon>
        <taxon>Nocardiaceae</taxon>
        <taxon>Rhodococcus</taxon>
    </lineage>
</organism>
<evidence type="ECO:0000256" key="1">
    <source>
        <dbReference type="ARBA" id="ARBA00001974"/>
    </source>
</evidence>
<dbReference type="InterPro" id="IPR046373">
    <property type="entry name" value="Acyl-CoA_Oxase/DH_mid-dom_sf"/>
</dbReference>
<sequence>MRFALTPDEQAWQEEVRSFALHYVEAGLDRIEDERRFGHSAGPLRELERRFYGDLGERGWNSLHWPREYGGQEASAAVSAILNFELEYHGLPELDWTVSTLAPAIIKLGSLENIDMWLERIRRGEVSCSLGYSEPEAGTDLASLRTSAVRRGDTYVINGEKCWQSGAHHMTHVWLAVRTDPTAPKHRGISIVIVPLDAPGIRIDPVWVWSGYRTNIISFTDVEVPVSHLIGEENGGWKLITAALDFERAEVGARVMGRLRRMLDDLVTYCRTAVCDGTVLMADPEVRRRLAELESEVEIVSLLTHEVCALVDRGETPTVVGTMQKVLASELRTKVTSAAFDLMGLPGQLDGSDPLAPMYGQLEKEYRDAPRQRFGGGTNEVLRDVIAQRGLGLPRTAR</sequence>
<dbReference type="PANTHER" id="PTHR43292">
    <property type="entry name" value="ACYL-COA DEHYDROGENASE"/>
    <property type="match status" value="1"/>
</dbReference>
<evidence type="ECO:0000313" key="10">
    <source>
        <dbReference type="EMBL" id="AWK76285.1"/>
    </source>
</evidence>
<gene>
    <name evidence="10" type="ORF">CBI38_33025</name>
</gene>
<dbReference type="EMBL" id="CP021355">
    <property type="protein sequence ID" value="AWK76285.1"/>
    <property type="molecule type" value="Genomic_DNA"/>
</dbReference>
<feature type="domain" description="Acyl-CoA oxidase/dehydrogenase middle" evidence="8">
    <location>
        <begin position="130"/>
        <end position="217"/>
    </location>
</feature>
<accession>A0A2S2C5Z5</accession>
<reference evidence="10 11" key="1">
    <citation type="submission" date="2017-05" db="EMBL/GenBank/DDBJ databases">
        <title>Isolation of Rhodococcus sp. S2-17 biodegrading of BP-3.</title>
        <authorList>
            <person name="Lee Y."/>
            <person name="Kim K.H."/>
            <person name="Chun B.H."/>
            <person name="Jung H.S."/>
            <person name="Jeon C.O."/>
        </authorList>
    </citation>
    <scope>NUCLEOTIDE SEQUENCE [LARGE SCALE GENOMIC DNA]</scope>
    <source>
        <strain evidence="10 11">S2-17</strain>
        <plasmid evidence="11">prb98</plasmid>
    </source>
</reference>
<dbReference type="InterPro" id="IPR009075">
    <property type="entry name" value="AcylCo_DH/oxidase_C"/>
</dbReference>
<dbReference type="GO" id="GO:0050660">
    <property type="term" value="F:flavin adenine dinucleotide binding"/>
    <property type="evidence" value="ECO:0007669"/>
    <property type="project" value="InterPro"/>
</dbReference>
<feature type="domain" description="Acyl-CoA dehydrogenase/oxidase C-terminal" evidence="7">
    <location>
        <begin position="234"/>
        <end position="390"/>
    </location>
</feature>
<dbReference type="InterPro" id="IPR037069">
    <property type="entry name" value="AcylCoA_DH/ox_N_sf"/>
</dbReference>
<dbReference type="Pfam" id="PF02771">
    <property type="entry name" value="Acyl-CoA_dh_N"/>
    <property type="match status" value="1"/>
</dbReference>
<dbReference type="Gene3D" id="1.20.140.10">
    <property type="entry name" value="Butyryl-CoA Dehydrogenase, subunit A, domain 3"/>
    <property type="match status" value="1"/>
</dbReference>
<dbReference type="SUPFAM" id="SSF47203">
    <property type="entry name" value="Acyl-CoA dehydrogenase C-terminal domain-like"/>
    <property type="match status" value="1"/>
</dbReference>
<dbReference type="Proteomes" id="UP000245711">
    <property type="component" value="Plasmid pRB98"/>
</dbReference>
<dbReference type="Pfam" id="PF00441">
    <property type="entry name" value="Acyl-CoA_dh_1"/>
    <property type="match status" value="1"/>
</dbReference>
<comment type="similarity">
    <text evidence="2 6">Belongs to the acyl-CoA dehydrogenase family.</text>
</comment>
<keyword evidence="11" id="KW-1185">Reference proteome</keyword>
<dbReference type="Gene3D" id="1.10.540.10">
    <property type="entry name" value="Acyl-CoA dehydrogenase/oxidase, N-terminal domain"/>
    <property type="match status" value="1"/>
</dbReference>
<evidence type="ECO:0000256" key="6">
    <source>
        <dbReference type="RuleBase" id="RU362125"/>
    </source>
</evidence>
<dbReference type="InterPro" id="IPR052161">
    <property type="entry name" value="Mycobact_Acyl-CoA_DH"/>
</dbReference>
<protein>
    <recommendedName>
        <fullName evidence="12">Acyl-CoA dehydrogenase</fullName>
    </recommendedName>
</protein>
<dbReference type="PANTHER" id="PTHR43292:SF3">
    <property type="entry name" value="ACYL-COA DEHYDROGENASE FADE29"/>
    <property type="match status" value="1"/>
</dbReference>
<geneLocation type="plasmid" evidence="11">
    <name>prb98</name>
</geneLocation>
<dbReference type="SUPFAM" id="SSF56645">
    <property type="entry name" value="Acyl-CoA dehydrogenase NM domain-like"/>
    <property type="match status" value="1"/>
</dbReference>
<keyword evidence="3 6" id="KW-0285">Flavoprotein</keyword>
<proteinExistence type="inferred from homology"/>
<evidence type="ECO:0000313" key="11">
    <source>
        <dbReference type="Proteomes" id="UP000245711"/>
    </source>
</evidence>
<dbReference type="InterPro" id="IPR006091">
    <property type="entry name" value="Acyl-CoA_Oxase/DH_mid-dom"/>
</dbReference>
<evidence type="ECO:0000259" key="8">
    <source>
        <dbReference type="Pfam" id="PF02770"/>
    </source>
</evidence>
<dbReference type="KEGG" id="roz:CBI38_33025"/>
<keyword evidence="5 6" id="KW-0560">Oxidoreductase</keyword>
<dbReference type="AlphaFoldDB" id="A0A2S2C5Z5"/>
<evidence type="ECO:0000256" key="2">
    <source>
        <dbReference type="ARBA" id="ARBA00009347"/>
    </source>
</evidence>
<keyword evidence="4 6" id="KW-0274">FAD</keyword>
<dbReference type="GO" id="GO:0005886">
    <property type="term" value="C:plasma membrane"/>
    <property type="evidence" value="ECO:0007669"/>
    <property type="project" value="TreeGrafter"/>
</dbReference>
<dbReference type="Pfam" id="PF02770">
    <property type="entry name" value="Acyl-CoA_dh_M"/>
    <property type="match status" value="1"/>
</dbReference>
<evidence type="ECO:0000256" key="5">
    <source>
        <dbReference type="ARBA" id="ARBA00023002"/>
    </source>
</evidence>
<keyword evidence="10" id="KW-0614">Plasmid</keyword>
<dbReference type="InterPro" id="IPR013786">
    <property type="entry name" value="AcylCoA_DH/ox_N"/>
</dbReference>
<dbReference type="Gene3D" id="2.40.110.10">
    <property type="entry name" value="Butyryl-CoA Dehydrogenase, subunit A, domain 2"/>
    <property type="match status" value="1"/>
</dbReference>
<dbReference type="InterPro" id="IPR036250">
    <property type="entry name" value="AcylCo_DH-like_C"/>
</dbReference>
<evidence type="ECO:0000259" key="9">
    <source>
        <dbReference type="Pfam" id="PF02771"/>
    </source>
</evidence>
<evidence type="ECO:0000256" key="3">
    <source>
        <dbReference type="ARBA" id="ARBA00022630"/>
    </source>
</evidence>
<feature type="domain" description="Acyl-CoA dehydrogenase/oxidase N-terminal" evidence="9">
    <location>
        <begin position="6"/>
        <end position="125"/>
    </location>
</feature>
<dbReference type="GO" id="GO:0016627">
    <property type="term" value="F:oxidoreductase activity, acting on the CH-CH group of donors"/>
    <property type="evidence" value="ECO:0007669"/>
    <property type="project" value="InterPro"/>
</dbReference>
<name>A0A2S2C5Z5_9NOCA</name>
<evidence type="ECO:0000256" key="4">
    <source>
        <dbReference type="ARBA" id="ARBA00022827"/>
    </source>
</evidence>
<comment type="cofactor">
    <cofactor evidence="1 6">
        <name>FAD</name>
        <dbReference type="ChEBI" id="CHEBI:57692"/>
    </cofactor>
</comment>
<evidence type="ECO:0000259" key="7">
    <source>
        <dbReference type="Pfam" id="PF00441"/>
    </source>
</evidence>
<dbReference type="InterPro" id="IPR009100">
    <property type="entry name" value="AcylCoA_DH/oxidase_NM_dom_sf"/>
</dbReference>
<evidence type="ECO:0008006" key="12">
    <source>
        <dbReference type="Google" id="ProtNLM"/>
    </source>
</evidence>